<feature type="region of interest" description="Disordered" evidence="1">
    <location>
        <begin position="1"/>
        <end position="41"/>
    </location>
</feature>
<dbReference type="OrthoDB" id="6254052at2759"/>
<reference evidence="4" key="1">
    <citation type="submission" date="2016-06" db="UniProtKB">
        <authorList>
            <consortium name="WormBaseParasite"/>
        </authorList>
    </citation>
    <scope>IDENTIFICATION</scope>
</reference>
<proteinExistence type="predicted"/>
<dbReference type="Gene3D" id="1.10.1410.40">
    <property type="match status" value="1"/>
</dbReference>
<keyword evidence="3" id="KW-1185">Reference proteome</keyword>
<evidence type="ECO:0000256" key="1">
    <source>
        <dbReference type="SAM" id="MobiDB-lite"/>
    </source>
</evidence>
<dbReference type="WBParaSite" id="ECPE_0001291601-mRNA-1">
    <property type="protein sequence ID" value="ECPE_0001291601-mRNA-1"/>
    <property type="gene ID" value="ECPE_0001291601"/>
</dbReference>
<dbReference type="AlphaFoldDB" id="A0A183B0Z3"/>
<gene>
    <name evidence="2" type="ORF">ECPE_LOCUS12878</name>
</gene>
<evidence type="ECO:0000313" key="2">
    <source>
        <dbReference type="EMBL" id="VDP90150.1"/>
    </source>
</evidence>
<name>A0A183B0Z3_9TREM</name>
<organism evidence="4">
    <name type="scientific">Echinostoma caproni</name>
    <dbReference type="NCBI Taxonomy" id="27848"/>
    <lineage>
        <taxon>Eukaryota</taxon>
        <taxon>Metazoa</taxon>
        <taxon>Spiralia</taxon>
        <taxon>Lophotrochozoa</taxon>
        <taxon>Platyhelminthes</taxon>
        <taxon>Trematoda</taxon>
        <taxon>Digenea</taxon>
        <taxon>Plagiorchiida</taxon>
        <taxon>Echinostomata</taxon>
        <taxon>Echinostomatoidea</taxon>
        <taxon>Echinostomatidae</taxon>
        <taxon>Echinostoma</taxon>
    </lineage>
</organism>
<protein>
    <submittedName>
        <fullName evidence="4">CID domain-containing protein</fullName>
    </submittedName>
</protein>
<feature type="compositionally biased region" description="Basic and acidic residues" evidence="1">
    <location>
        <begin position="1"/>
        <end position="15"/>
    </location>
</feature>
<reference evidence="2 3" key="2">
    <citation type="submission" date="2018-11" db="EMBL/GenBank/DDBJ databases">
        <authorList>
            <consortium name="Pathogen Informatics"/>
        </authorList>
    </citation>
    <scope>NUCLEOTIDE SEQUENCE [LARGE SCALE GENOMIC DNA]</scope>
    <source>
        <strain evidence="2 3">Egypt</strain>
    </source>
</reference>
<dbReference type="Proteomes" id="UP000272942">
    <property type="component" value="Unassembled WGS sequence"/>
</dbReference>
<sequence>MTREKTGGSHSEAHRASTVGHSSTWKAAPSPGVNSHPKYGRQPTRQVCLHVRFTPIYSMNDLQVKNPFLLKNIRYVENAKLMYQNHILLRPIRSDDAMDTKSQWQVCTRLVEQAQLALVDRTDKGQRRAAVRLINYLFQISDLCWKTKLLQWVEPKHLYNIVLYATSDETDVSNRNVLAYLSDGGSKTIVWQRTPLMLIVQRLLEYVYHAMQHLRLPTFNGIVTNMLSPPQGERERKELSKIRSVLGGWVKSEAALRQVLEMAIKRMTKNPNTISHHSFTTS</sequence>
<dbReference type="EMBL" id="UZAN01053803">
    <property type="protein sequence ID" value="VDP90150.1"/>
    <property type="molecule type" value="Genomic_DNA"/>
</dbReference>
<accession>A0A183B0Z3</accession>
<evidence type="ECO:0000313" key="3">
    <source>
        <dbReference type="Proteomes" id="UP000272942"/>
    </source>
</evidence>
<evidence type="ECO:0000313" key="4">
    <source>
        <dbReference type="WBParaSite" id="ECPE_0001291601-mRNA-1"/>
    </source>
</evidence>